<dbReference type="FunFam" id="1.25.40.10:FF:002148">
    <property type="entry name" value="Pentatricopeptide repeat-containing protein At2g29760, chloroplastic"/>
    <property type="match status" value="1"/>
</dbReference>
<dbReference type="Pfam" id="PF20431">
    <property type="entry name" value="E_motif"/>
    <property type="match status" value="1"/>
</dbReference>
<dbReference type="STRING" id="218851.A0A2G5DGJ9"/>
<dbReference type="FunFam" id="1.25.40.10:FF:000344">
    <property type="entry name" value="Pentatricopeptide repeat-containing protein"/>
    <property type="match status" value="1"/>
</dbReference>
<organism evidence="5 6">
    <name type="scientific">Aquilegia coerulea</name>
    <name type="common">Rocky mountain columbine</name>
    <dbReference type="NCBI Taxonomy" id="218851"/>
    <lineage>
        <taxon>Eukaryota</taxon>
        <taxon>Viridiplantae</taxon>
        <taxon>Streptophyta</taxon>
        <taxon>Embryophyta</taxon>
        <taxon>Tracheophyta</taxon>
        <taxon>Spermatophyta</taxon>
        <taxon>Magnoliopsida</taxon>
        <taxon>Ranunculales</taxon>
        <taxon>Ranunculaceae</taxon>
        <taxon>Thalictroideae</taxon>
        <taxon>Aquilegia</taxon>
    </lineage>
</organism>
<dbReference type="FunFam" id="1.25.40.10:FF:000351">
    <property type="entry name" value="Pentatricopeptide repeat-containing protein"/>
    <property type="match status" value="1"/>
</dbReference>
<dbReference type="PANTHER" id="PTHR47926:SF433">
    <property type="entry name" value="PENTATRICOPEPTIDE REPEAT-CONTAINING PROTEIN"/>
    <property type="match status" value="1"/>
</dbReference>
<dbReference type="GO" id="GO:0008270">
    <property type="term" value="F:zinc ion binding"/>
    <property type="evidence" value="ECO:0007669"/>
    <property type="project" value="InterPro"/>
</dbReference>
<dbReference type="InParanoid" id="A0A2G5DGJ9"/>
<dbReference type="GO" id="GO:0003723">
    <property type="term" value="F:RNA binding"/>
    <property type="evidence" value="ECO:0007669"/>
    <property type="project" value="InterPro"/>
</dbReference>
<evidence type="ECO:0000256" key="1">
    <source>
        <dbReference type="ARBA" id="ARBA00006643"/>
    </source>
</evidence>
<dbReference type="InterPro" id="IPR046849">
    <property type="entry name" value="E2_motif"/>
</dbReference>
<dbReference type="InterPro" id="IPR011990">
    <property type="entry name" value="TPR-like_helical_dom_sf"/>
</dbReference>
<reference evidence="5 6" key="1">
    <citation type="submission" date="2017-09" db="EMBL/GenBank/DDBJ databases">
        <title>WGS assembly of Aquilegia coerulea Goldsmith.</title>
        <authorList>
            <person name="Hodges S."/>
            <person name="Kramer E."/>
            <person name="Nordborg M."/>
            <person name="Tomkins J."/>
            <person name="Borevitz J."/>
            <person name="Derieg N."/>
            <person name="Yan J."/>
            <person name="Mihaltcheva S."/>
            <person name="Hayes R.D."/>
            <person name="Rokhsar D."/>
        </authorList>
    </citation>
    <scope>NUCLEOTIDE SEQUENCE [LARGE SCALE GENOMIC DNA]</scope>
    <source>
        <strain evidence="6">cv. Goldsmith</strain>
    </source>
</reference>
<evidence type="ECO:0000256" key="2">
    <source>
        <dbReference type="ARBA" id="ARBA00022737"/>
    </source>
</evidence>
<dbReference type="InterPro" id="IPR002885">
    <property type="entry name" value="PPR_rpt"/>
</dbReference>
<evidence type="ECO:0000313" key="5">
    <source>
        <dbReference type="EMBL" id="PIA42347.1"/>
    </source>
</evidence>
<dbReference type="EMBL" id="KZ305037">
    <property type="protein sequence ID" value="PIA42347.1"/>
    <property type="molecule type" value="Genomic_DNA"/>
</dbReference>
<dbReference type="Gene3D" id="1.25.40.10">
    <property type="entry name" value="Tetratricopeptide repeat domain"/>
    <property type="match status" value="4"/>
</dbReference>
<keyword evidence="6" id="KW-1185">Reference proteome</keyword>
<dbReference type="Pfam" id="PF14432">
    <property type="entry name" value="DYW_deaminase"/>
    <property type="match status" value="1"/>
</dbReference>
<keyword evidence="2" id="KW-0677">Repeat</keyword>
<comment type="similarity">
    <text evidence="1">Belongs to the PPR family. PCMP-H subfamily.</text>
</comment>
<evidence type="ECO:0000256" key="3">
    <source>
        <dbReference type="PROSITE-ProRule" id="PRU00708"/>
    </source>
</evidence>
<protein>
    <recommendedName>
        <fullName evidence="4">DYW domain-containing protein</fullName>
    </recommendedName>
</protein>
<dbReference type="NCBIfam" id="TIGR00756">
    <property type="entry name" value="PPR"/>
    <property type="match status" value="6"/>
</dbReference>
<dbReference type="Pfam" id="PF01535">
    <property type="entry name" value="PPR"/>
    <property type="match status" value="8"/>
</dbReference>
<dbReference type="AlphaFoldDB" id="A0A2G5DGJ9"/>
<feature type="repeat" description="PPR" evidence="3">
    <location>
        <begin position="203"/>
        <end position="237"/>
    </location>
</feature>
<dbReference type="InterPro" id="IPR046960">
    <property type="entry name" value="PPR_At4g14850-like_plant"/>
</dbReference>
<evidence type="ECO:0000313" key="6">
    <source>
        <dbReference type="Proteomes" id="UP000230069"/>
    </source>
</evidence>
<name>A0A2G5DGJ9_AQUCA</name>
<dbReference type="GO" id="GO:0009451">
    <property type="term" value="P:RNA modification"/>
    <property type="evidence" value="ECO:0007669"/>
    <property type="project" value="InterPro"/>
</dbReference>
<evidence type="ECO:0000259" key="4">
    <source>
        <dbReference type="Pfam" id="PF14432"/>
    </source>
</evidence>
<feature type="repeat" description="PPR" evidence="3">
    <location>
        <begin position="436"/>
        <end position="471"/>
    </location>
</feature>
<dbReference type="PROSITE" id="PS51375">
    <property type="entry name" value="PPR"/>
    <property type="match status" value="6"/>
</dbReference>
<gene>
    <name evidence="5" type="ORF">AQUCO_02000061v1</name>
</gene>
<feature type="repeat" description="PPR" evidence="3">
    <location>
        <begin position="402"/>
        <end position="432"/>
    </location>
</feature>
<dbReference type="InterPro" id="IPR046848">
    <property type="entry name" value="E_motif"/>
</dbReference>
<proteinExistence type="inferred from homology"/>
<dbReference type="Proteomes" id="UP000230069">
    <property type="component" value="Unassembled WGS sequence"/>
</dbReference>
<accession>A0A2G5DGJ9</accession>
<sequence>MNFNNKKSVLNLQRSLLLRIHHHRQYHFLTTPKQQKPIQPWTCISLIKQSTSLNTLKPIHASMIRTHLHLNLFFITNLITQYSSFGSVSHACLLFSTFQSHDLFLYNVMIQCFTANAVYDNPIFLYRQMREFDIKPDNYTYPFLLKACGHLRDIGLGKVIHKDVIVFGYESDVFVGNSLVTMYGKFELAEFSRQMFDEMLERSIVSWSGMIGAYAQNGLYKQGLLLFGRMLDERILPSKVAILNVIPCVRRENEADEIKKVVVDNGLDIDQSVQNAMIGMYSRCGRVDIARRIFDRIIDKDMVLWSSMIEAYAQAEMYIEALELFKQMKLQRIQFDFVTILSVVRACSVLASFRQARFLHGYVIRSLYECELMLDTALIDLYVKSGSLEYARKIFDNMSDRNVVSWSTMISGYGMHGRGIEALNLFDRMKGFVHPDHITFVSVLSACSHSGLMDEGWRCFSSMTREFGLTPRSEHYACMVDLLGRAGRLKEAMELIKKMPMKPDSGVWGSLLGACRIHSNVKFAELAAKSLFELDAENPGRYVLLSNIYMSLGEREEADLIRGLMKHRKLRKTAGHTVIEVKNKIYTFVVGDRSNPQTELIYEELEKLMDRIRKAGYVPDTNFTLHDVEEEIKDKMLYLHSEKLAIVFGLLNSGPTGVIRIMKNLRVCGDCHTATKFISKVTNREIVVRDAHRFHHFKEGVCSCGDYW</sequence>
<dbReference type="PANTHER" id="PTHR47926">
    <property type="entry name" value="PENTATRICOPEPTIDE REPEAT-CONTAINING PROTEIN"/>
    <property type="match status" value="1"/>
</dbReference>
<feature type="repeat" description="PPR" evidence="3">
    <location>
        <begin position="102"/>
        <end position="136"/>
    </location>
</feature>
<feature type="repeat" description="PPR" evidence="3">
    <location>
        <begin position="301"/>
        <end position="335"/>
    </location>
</feature>
<dbReference type="OrthoDB" id="165382at2759"/>
<dbReference type="Pfam" id="PF20430">
    <property type="entry name" value="Eplus_motif"/>
    <property type="match status" value="1"/>
</dbReference>
<feature type="domain" description="DYW" evidence="4">
    <location>
        <begin position="616"/>
        <end position="708"/>
    </location>
</feature>
<feature type="repeat" description="PPR" evidence="3">
    <location>
        <begin position="270"/>
        <end position="300"/>
    </location>
</feature>
<dbReference type="InterPro" id="IPR032867">
    <property type="entry name" value="DYW_dom"/>
</dbReference>